<dbReference type="AlphaFoldDB" id="A0A8S3Z990"/>
<gene>
    <name evidence="3" type="ORF">CUNI_LOCUS11307</name>
</gene>
<dbReference type="EMBL" id="CAJHNH020002149">
    <property type="protein sequence ID" value="CAG5125749.1"/>
    <property type="molecule type" value="Genomic_DNA"/>
</dbReference>
<keyword evidence="4" id="KW-1185">Reference proteome</keyword>
<organism evidence="3 4">
    <name type="scientific">Candidula unifasciata</name>
    <dbReference type="NCBI Taxonomy" id="100452"/>
    <lineage>
        <taxon>Eukaryota</taxon>
        <taxon>Metazoa</taxon>
        <taxon>Spiralia</taxon>
        <taxon>Lophotrochozoa</taxon>
        <taxon>Mollusca</taxon>
        <taxon>Gastropoda</taxon>
        <taxon>Heterobranchia</taxon>
        <taxon>Euthyneura</taxon>
        <taxon>Panpulmonata</taxon>
        <taxon>Eupulmonata</taxon>
        <taxon>Stylommatophora</taxon>
        <taxon>Helicina</taxon>
        <taxon>Helicoidea</taxon>
        <taxon>Geomitridae</taxon>
        <taxon>Candidula</taxon>
    </lineage>
</organism>
<evidence type="ECO:0000313" key="3">
    <source>
        <dbReference type="EMBL" id="CAG5125749.1"/>
    </source>
</evidence>
<name>A0A8S3Z990_9EUPU</name>
<protein>
    <submittedName>
        <fullName evidence="3">Uncharacterized protein</fullName>
    </submittedName>
</protein>
<feature type="chain" id="PRO_5035887810" evidence="2">
    <location>
        <begin position="29"/>
        <end position="1002"/>
    </location>
</feature>
<feature type="compositionally biased region" description="Polar residues" evidence="1">
    <location>
        <begin position="540"/>
        <end position="550"/>
    </location>
</feature>
<dbReference type="OrthoDB" id="6155163at2759"/>
<feature type="signal peptide" evidence="2">
    <location>
        <begin position="1"/>
        <end position="28"/>
    </location>
</feature>
<reference evidence="3" key="1">
    <citation type="submission" date="2021-04" db="EMBL/GenBank/DDBJ databases">
        <authorList>
            <consortium name="Molecular Ecology Group"/>
        </authorList>
    </citation>
    <scope>NUCLEOTIDE SEQUENCE</scope>
</reference>
<dbReference type="Proteomes" id="UP000678393">
    <property type="component" value="Unassembled WGS sequence"/>
</dbReference>
<evidence type="ECO:0000256" key="1">
    <source>
        <dbReference type="SAM" id="MobiDB-lite"/>
    </source>
</evidence>
<keyword evidence="2" id="KW-0732">Signal</keyword>
<sequence>MCTSACVCVCVCVLFVILFFSRPLYTNAVPASSTHEESNISDKAVSSVLTQTPIADLSKDASQLLVSPSLASSEEDRQIHSDTLPITLTDSADIPDDSNVFFSANDNIYSEGDMYPDEDDIPNFPETGSTDYIFLNLPEEDKRFMRGLKRVSGSSETSEDKRFMRGLNFKRDFDVLDGDEEDSTLAEKRFMRGFNKYAKKDDKRFMRGLRGSNFQDFADNDKRFMRGLRSVDYDNGEEKRFIVGLNRFARFDKRFMRGFGNYNKRFIHGLQNYGKRFMRGLTKRDQTAALDNEKRFIVGLNGYGRRANTLDGDGLGSSPAGQGMDKRFIKGLRPYTKQNHGKRFMKGFRMYSKKYRPVSEEDSNLEGNLSSDKRFMRGLTKKHFSQAAEEYNKQLIPGSAVEFDNVFDKRFIKGLGKKSDDSEMDKKFIKGLGKKSDDSDFDKRFMKGLGKKSDENEMDKRFIKGLGKKSDDSETDKRFIKGLGKKSDDSESEKRFIKGLGKKSDAGGEELDKRFIKGLVRKSEEDKRFMRGLHKKSDVSENNEFVSNDNSLDHPLHSFDNGKDLDEEELDKRFMRGFGKKNIIGKESQSSLDKRFMRGLYSKKESKGQNTIDTGKRFMRGFSKFSKKDNELTDDEMNNVDEEFSSFDNEQKRFIKGLTKKENKRFIKGLRNYAKKDNDDAEDSEVETDKRFMRGLVKKEDAIEDSQYEKRFIKGLVKKASYGEKQADTSVNDGFKTAAKNDSQMDKRFMRGLVKREAGSVREKRETEFPVDNDVDLLRRLTEKENYEKGDSLFETGDNAIWHDLPAYDSEFTHNKRFMRGLARYAKRDYDLGDSHNEFDFDHELDENQDISKRFMKGFLSHYNNGKRFHYTLAKPEGFDSLSGAEKRFIKGLSMYTRPPGKRFMRGLQQYGKRSYDKGQWEDKRFIRGLNPYIGKLDKRFMRGLGRFAKRPTDGDTPYSSESHQKLFPTHYLNLFPQHQLISPAYRHSQLVSLFDGDRNQK</sequence>
<feature type="compositionally biased region" description="Basic and acidic residues" evidence="1">
    <location>
        <begin position="551"/>
        <end position="560"/>
    </location>
</feature>
<accession>A0A8S3Z990</accession>
<evidence type="ECO:0000256" key="2">
    <source>
        <dbReference type="SAM" id="SignalP"/>
    </source>
</evidence>
<proteinExistence type="predicted"/>
<evidence type="ECO:0000313" key="4">
    <source>
        <dbReference type="Proteomes" id="UP000678393"/>
    </source>
</evidence>
<comment type="caution">
    <text evidence="3">The sequence shown here is derived from an EMBL/GenBank/DDBJ whole genome shotgun (WGS) entry which is preliminary data.</text>
</comment>
<feature type="region of interest" description="Disordered" evidence="1">
    <location>
        <begin position="539"/>
        <end position="560"/>
    </location>
</feature>